<comment type="caution">
    <text evidence="1">The sequence shown here is derived from an EMBL/GenBank/DDBJ whole genome shotgun (WGS) entry which is preliminary data.</text>
</comment>
<keyword evidence="2" id="KW-1185">Reference proteome</keyword>
<name>A0AAV0B2H4_PHAPC</name>
<accession>A0AAV0B2H4</accession>
<protein>
    <submittedName>
        <fullName evidence="1">Uncharacterized protein</fullName>
    </submittedName>
</protein>
<dbReference type="EMBL" id="CALTRL010003121">
    <property type="protein sequence ID" value="CAH7677620.1"/>
    <property type="molecule type" value="Genomic_DNA"/>
</dbReference>
<reference evidence="1" key="1">
    <citation type="submission" date="2022-06" db="EMBL/GenBank/DDBJ databases">
        <authorList>
            <consortium name="SYNGENTA / RWTH Aachen University"/>
        </authorList>
    </citation>
    <scope>NUCLEOTIDE SEQUENCE</scope>
</reference>
<evidence type="ECO:0000313" key="2">
    <source>
        <dbReference type="Proteomes" id="UP001153365"/>
    </source>
</evidence>
<dbReference type="AlphaFoldDB" id="A0AAV0B2H4"/>
<sequence>MTWDSLVPEQVQVNGSFDSWKKLRANFNSSSLILPTEAIKPGSKIAQDTSNLKNKSIQNSLIEKDPQSPGKVISWIGSGCSRLNKMFKQPVLGRINLVSMFLYRLCRLLVLDLNMITDRLNQTILSSTNVAGSDNPGSSGFDEADVLELYSSLMDLQKKHDQCNSK</sequence>
<dbReference type="Proteomes" id="UP001153365">
    <property type="component" value="Unassembled WGS sequence"/>
</dbReference>
<evidence type="ECO:0000313" key="1">
    <source>
        <dbReference type="EMBL" id="CAH7677620.1"/>
    </source>
</evidence>
<proteinExistence type="predicted"/>
<organism evidence="1 2">
    <name type="scientific">Phakopsora pachyrhizi</name>
    <name type="common">Asian soybean rust disease fungus</name>
    <dbReference type="NCBI Taxonomy" id="170000"/>
    <lineage>
        <taxon>Eukaryota</taxon>
        <taxon>Fungi</taxon>
        <taxon>Dikarya</taxon>
        <taxon>Basidiomycota</taxon>
        <taxon>Pucciniomycotina</taxon>
        <taxon>Pucciniomycetes</taxon>
        <taxon>Pucciniales</taxon>
        <taxon>Phakopsoraceae</taxon>
        <taxon>Phakopsora</taxon>
    </lineage>
</organism>
<gene>
    <name evidence="1" type="ORF">PPACK8108_LOCUS12795</name>
</gene>